<comment type="catalytic activity">
    <reaction evidence="1">
        <text>ATP + protein L-histidine = ADP + protein N-phospho-L-histidine.</text>
        <dbReference type="EC" id="2.7.13.3"/>
    </reaction>
</comment>
<dbReference type="Pfam" id="PF12833">
    <property type="entry name" value="HTH_18"/>
    <property type="match status" value="1"/>
</dbReference>
<feature type="domain" description="Response regulatory" evidence="16">
    <location>
        <begin position="1132"/>
        <end position="1247"/>
    </location>
</feature>
<evidence type="ECO:0000256" key="13">
    <source>
        <dbReference type="SAM" id="Phobius"/>
    </source>
</evidence>
<dbReference type="FunFam" id="3.30.565.10:FF:000037">
    <property type="entry name" value="Hybrid sensor histidine kinase/response regulator"/>
    <property type="match status" value="1"/>
</dbReference>
<keyword evidence="4" id="KW-0808">Transferase</keyword>
<dbReference type="SUPFAM" id="SSF46689">
    <property type="entry name" value="Homeodomain-like"/>
    <property type="match status" value="1"/>
</dbReference>
<keyword evidence="13" id="KW-0472">Membrane</keyword>
<accession>A0A7X8SNH7</accession>
<gene>
    <name evidence="17" type="ORF">HGP29_19610</name>
</gene>
<keyword evidence="3 12" id="KW-0597">Phosphoprotein</keyword>
<dbReference type="Pfam" id="PF00512">
    <property type="entry name" value="HisKA"/>
    <property type="match status" value="1"/>
</dbReference>
<dbReference type="SMART" id="SM00388">
    <property type="entry name" value="HisKA"/>
    <property type="match status" value="1"/>
</dbReference>
<evidence type="ECO:0000256" key="11">
    <source>
        <dbReference type="ARBA" id="ARBA00023163"/>
    </source>
</evidence>
<comment type="caution">
    <text evidence="17">The sequence shown here is derived from an EMBL/GenBank/DDBJ whole genome shotgun (WGS) entry which is preliminary data.</text>
</comment>
<dbReference type="CDD" id="cd00082">
    <property type="entry name" value="HisKA"/>
    <property type="match status" value="1"/>
</dbReference>
<evidence type="ECO:0000256" key="9">
    <source>
        <dbReference type="ARBA" id="ARBA00023015"/>
    </source>
</evidence>
<dbReference type="InterPro" id="IPR004358">
    <property type="entry name" value="Sig_transdc_His_kin-like_C"/>
</dbReference>
<evidence type="ECO:0000256" key="7">
    <source>
        <dbReference type="ARBA" id="ARBA00022840"/>
    </source>
</evidence>
<dbReference type="PRINTS" id="PR00344">
    <property type="entry name" value="BCTRLSENSOR"/>
</dbReference>
<dbReference type="InterPro" id="IPR011006">
    <property type="entry name" value="CheY-like_superfamily"/>
</dbReference>
<dbReference type="GO" id="GO:0000155">
    <property type="term" value="F:phosphorelay sensor kinase activity"/>
    <property type="evidence" value="ECO:0007669"/>
    <property type="project" value="InterPro"/>
</dbReference>
<keyword evidence="13" id="KW-1133">Transmembrane helix</keyword>
<dbReference type="Gene3D" id="3.30.565.10">
    <property type="entry name" value="Histidine kinase-like ATPase, C-terminal domain"/>
    <property type="match status" value="1"/>
</dbReference>
<evidence type="ECO:0000259" key="15">
    <source>
        <dbReference type="PROSITE" id="PS50109"/>
    </source>
</evidence>
<dbReference type="InterPro" id="IPR005467">
    <property type="entry name" value="His_kinase_dom"/>
</dbReference>
<evidence type="ECO:0000256" key="8">
    <source>
        <dbReference type="ARBA" id="ARBA00023012"/>
    </source>
</evidence>
<dbReference type="Gene3D" id="3.40.50.2300">
    <property type="match status" value="1"/>
</dbReference>
<proteinExistence type="predicted"/>
<keyword evidence="11" id="KW-0804">Transcription</keyword>
<dbReference type="SMART" id="SM00448">
    <property type="entry name" value="REC"/>
    <property type="match status" value="1"/>
</dbReference>
<dbReference type="GO" id="GO:0003700">
    <property type="term" value="F:DNA-binding transcription factor activity"/>
    <property type="evidence" value="ECO:0007669"/>
    <property type="project" value="InterPro"/>
</dbReference>
<keyword evidence="8" id="KW-0902">Two-component regulatory system</keyword>
<dbReference type="PANTHER" id="PTHR43547:SF2">
    <property type="entry name" value="HYBRID SIGNAL TRANSDUCTION HISTIDINE KINASE C"/>
    <property type="match status" value="1"/>
</dbReference>
<evidence type="ECO:0000313" key="18">
    <source>
        <dbReference type="Proteomes" id="UP000585050"/>
    </source>
</evidence>
<dbReference type="EC" id="2.7.13.3" evidence="2"/>
<dbReference type="SUPFAM" id="SSF55874">
    <property type="entry name" value="ATPase domain of HSP90 chaperone/DNA topoisomerase II/histidine kinase"/>
    <property type="match status" value="1"/>
</dbReference>
<dbReference type="SMART" id="SM00387">
    <property type="entry name" value="HATPase_c"/>
    <property type="match status" value="1"/>
</dbReference>
<evidence type="ECO:0000256" key="10">
    <source>
        <dbReference type="ARBA" id="ARBA00023125"/>
    </source>
</evidence>
<keyword evidence="9" id="KW-0805">Transcription regulation</keyword>
<keyword evidence="6" id="KW-0418">Kinase</keyword>
<keyword evidence="13" id="KW-0812">Transmembrane</keyword>
<feature type="transmembrane region" description="Helical" evidence="13">
    <location>
        <begin position="817"/>
        <end position="838"/>
    </location>
</feature>
<evidence type="ECO:0000313" key="17">
    <source>
        <dbReference type="EMBL" id="NLR93413.1"/>
    </source>
</evidence>
<dbReference type="RefSeq" id="WP_168884124.1">
    <property type="nucleotide sequence ID" value="NZ_JABAIL010000006.1"/>
</dbReference>
<dbReference type="Gene3D" id="2.60.40.10">
    <property type="entry name" value="Immunoglobulins"/>
    <property type="match status" value="1"/>
</dbReference>
<evidence type="ECO:0000256" key="1">
    <source>
        <dbReference type="ARBA" id="ARBA00000085"/>
    </source>
</evidence>
<evidence type="ECO:0000256" key="6">
    <source>
        <dbReference type="ARBA" id="ARBA00022777"/>
    </source>
</evidence>
<dbReference type="Pfam" id="PF07494">
    <property type="entry name" value="Reg_prop"/>
    <property type="match status" value="2"/>
</dbReference>
<dbReference type="Pfam" id="PF07495">
    <property type="entry name" value="Y_Y_Y"/>
    <property type="match status" value="1"/>
</dbReference>
<dbReference type="Proteomes" id="UP000585050">
    <property type="component" value="Unassembled WGS sequence"/>
</dbReference>
<dbReference type="PROSITE" id="PS00041">
    <property type="entry name" value="HTH_ARAC_FAMILY_1"/>
    <property type="match status" value="1"/>
</dbReference>
<dbReference type="InterPro" id="IPR001789">
    <property type="entry name" value="Sig_transdc_resp-reg_receiver"/>
</dbReference>
<dbReference type="InterPro" id="IPR003594">
    <property type="entry name" value="HATPase_dom"/>
</dbReference>
<dbReference type="InterPro" id="IPR009057">
    <property type="entry name" value="Homeodomain-like_sf"/>
</dbReference>
<dbReference type="Gene3D" id="2.130.10.10">
    <property type="entry name" value="YVTN repeat-like/Quinoprotein amine dehydrogenase"/>
    <property type="match status" value="2"/>
</dbReference>
<evidence type="ECO:0000259" key="16">
    <source>
        <dbReference type="PROSITE" id="PS50110"/>
    </source>
</evidence>
<dbReference type="GO" id="GO:0043565">
    <property type="term" value="F:sequence-specific DNA binding"/>
    <property type="evidence" value="ECO:0007669"/>
    <property type="project" value="InterPro"/>
</dbReference>
<dbReference type="SUPFAM" id="SSF101898">
    <property type="entry name" value="NHL repeat"/>
    <property type="match status" value="1"/>
</dbReference>
<evidence type="ECO:0000256" key="4">
    <source>
        <dbReference type="ARBA" id="ARBA00022679"/>
    </source>
</evidence>
<dbReference type="InterPro" id="IPR018060">
    <property type="entry name" value="HTH_AraC"/>
</dbReference>
<keyword evidence="10" id="KW-0238">DNA-binding</keyword>
<keyword evidence="7" id="KW-0067">ATP-binding</keyword>
<evidence type="ECO:0000256" key="2">
    <source>
        <dbReference type="ARBA" id="ARBA00012438"/>
    </source>
</evidence>
<protein>
    <recommendedName>
        <fullName evidence="2">histidine kinase</fullName>
        <ecNumber evidence="2">2.7.13.3</ecNumber>
    </recommendedName>
</protein>
<dbReference type="EMBL" id="JABAIL010000006">
    <property type="protein sequence ID" value="NLR93413.1"/>
    <property type="molecule type" value="Genomic_DNA"/>
</dbReference>
<dbReference type="CDD" id="cd17574">
    <property type="entry name" value="REC_OmpR"/>
    <property type="match status" value="1"/>
</dbReference>
<evidence type="ECO:0000256" key="12">
    <source>
        <dbReference type="PROSITE-ProRule" id="PRU00169"/>
    </source>
</evidence>
<evidence type="ECO:0000256" key="5">
    <source>
        <dbReference type="ARBA" id="ARBA00022741"/>
    </source>
</evidence>
<name>A0A7X8SNH7_9BACT</name>
<dbReference type="InterPro" id="IPR036890">
    <property type="entry name" value="HATPase_C_sf"/>
</dbReference>
<keyword evidence="5" id="KW-0547">Nucleotide-binding</keyword>
<evidence type="ECO:0000256" key="3">
    <source>
        <dbReference type="ARBA" id="ARBA00022553"/>
    </source>
</evidence>
<organism evidence="17 18">
    <name type="scientific">Flammeovirga agarivorans</name>
    <dbReference type="NCBI Taxonomy" id="2726742"/>
    <lineage>
        <taxon>Bacteria</taxon>
        <taxon>Pseudomonadati</taxon>
        <taxon>Bacteroidota</taxon>
        <taxon>Cytophagia</taxon>
        <taxon>Cytophagales</taxon>
        <taxon>Flammeovirgaceae</taxon>
        <taxon>Flammeovirga</taxon>
    </lineage>
</organism>
<dbReference type="InterPro" id="IPR018062">
    <property type="entry name" value="HTH_AraC-typ_CS"/>
</dbReference>
<dbReference type="SUPFAM" id="SSF47384">
    <property type="entry name" value="Homodimeric domain of signal transducing histidine kinase"/>
    <property type="match status" value="1"/>
</dbReference>
<dbReference type="GO" id="GO:0005524">
    <property type="term" value="F:ATP binding"/>
    <property type="evidence" value="ECO:0007669"/>
    <property type="project" value="UniProtKB-KW"/>
</dbReference>
<dbReference type="Gene3D" id="1.10.10.60">
    <property type="entry name" value="Homeodomain-like"/>
    <property type="match status" value="1"/>
</dbReference>
<dbReference type="Pfam" id="PF00072">
    <property type="entry name" value="Response_reg"/>
    <property type="match status" value="1"/>
</dbReference>
<sequence length="1383" mass="160124">MRKFYYLLSFIVLIFFFVDVTAQPKNISNEGLTNYGINDGVSHYGVTALIEDHKGLIWLGTYNGLDRYNGYDFKNFRNSDYEKILSDNKIRSLYQDEKNNIWVGTENGLNVFIYDEQKIQIIPTANIVSKSDQPCIIAKIIPFKNHIVCVTEYEGLLFYNKDTYQLERVHSIEIKDKVFQYVYDALPMGDNTILISTAKGLIAYNSESDHHEYILEENISSCKGIAKDASNNIYVAEYNGISFIKAKQHNGSYQFHYVKKFFPNARFRALAIDDKDQLWAGMLSKGIALFKNPNSFTEKEKYRRNKCDRYLEIGRVSDIISEKENNEIWIASLSDGLFTFDKNASPFKYADLNTVELRGRHFNNKILEGCVWDDEHILLSSYLRGLVYYNTKTEKLAPLPEEFKNSPLPVKWTSIIKDNKGGKWMRFTRERGQWYYQKPNDKKNWIAVKSNEISEMTYSKFYQIEVDKFGYYWVATNNGLFRLKLDEKGNITTGEKLSENPNTQIANASQFRTIMIDSLNNSVWVGTTLSGLLKFHNADGVCINDMQVDQYKNENNKSSSLPSNHVSNIVLLPNGSVCVGLEGKGLCIIEDDSKDKLKYSCYSEKDGLDNNIVKKIVYDEKNKLWITTDKGLNLFDLETKTFKQFTVEDGIHAYAFENVGFKQNDHKIVFAAGNGICFFDPAKTDIEKPLPPFSFGDLVLLNTTINVNDTINNRVILDKPLDQKKKITLRYDENIFSIELLLLHYSNYPSSYKIKYRLLPQDDEWIETTSEFKNISFNGIAPGKYTLEAKASNSKNNWTAPISLNIVVRPPFWKTPFAYFLYFVLLCAIVFIVIRFMLNHTHLKHELELEHVERMRVDELNKTKERIFMNISHEFRTPITLITGPIQMLLNMFSSNKDAFVHLDLIHRQSNKMLQLVNQVQDFHKAEQSILKLKSENFDFTGLVMDMKKDFDSLAQKQEKHLEIEGDANQLFITADRYKIEIVLNNLLNNAFKFTKKGDTVKIQYGYDEQSLFFKVIDTGIGIEKENLPYVFDRFYQSENSNTYSIGSGIGLAFSKRLVEMHFGKISIESEVGEGTTFSVTLPVKVNAKEILNENRMQDILSNETDDEKQKILPTTLELPSYLMDESLKELNVFYVEDNEELRTFVSDVLSEYFNVTCFENGKECLNTLENEWPDLIISDILMPEVNGLELCQKLKTDIRTSHIPIILLTSRSSIDDQVKGLEVGADFYISKPFDMKHLVASSQMLLKNRKQLRERFQIDFPVEVEKKNTNKDDAIFIEKFYELIEENLENEDIDMNVFAKGLYLNRTTFFQKVKAITNYTPYELLKVYRLKKAAEFLVQENLPVAEVCVRTGFKNRTHFSRMFKEYYGVSPSKYSKSLEEKA</sequence>
<feature type="modified residue" description="4-aspartylphosphate" evidence="12">
    <location>
        <position position="1180"/>
    </location>
</feature>
<dbReference type="SUPFAM" id="SSF52172">
    <property type="entry name" value="CheY-like"/>
    <property type="match status" value="1"/>
</dbReference>
<dbReference type="Gene3D" id="1.10.287.130">
    <property type="match status" value="1"/>
</dbReference>
<evidence type="ECO:0000259" key="14">
    <source>
        <dbReference type="PROSITE" id="PS01124"/>
    </source>
</evidence>
<dbReference type="Pfam" id="PF02518">
    <property type="entry name" value="HATPase_c"/>
    <property type="match status" value="1"/>
</dbReference>
<dbReference type="SUPFAM" id="SSF63829">
    <property type="entry name" value="Calcium-dependent phosphotriesterase"/>
    <property type="match status" value="1"/>
</dbReference>
<dbReference type="InterPro" id="IPR011110">
    <property type="entry name" value="Reg_prop"/>
</dbReference>
<reference evidence="17 18" key="1">
    <citation type="submission" date="2020-04" db="EMBL/GenBank/DDBJ databases">
        <title>Flammeovirga sp. SR4, a novel species isolated from seawater.</title>
        <authorList>
            <person name="Wang X."/>
        </authorList>
    </citation>
    <scope>NUCLEOTIDE SEQUENCE [LARGE SCALE GENOMIC DNA]</scope>
    <source>
        <strain evidence="17 18">SR4</strain>
    </source>
</reference>
<dbReference type="PROSITE" id="PS50109">
    <property type="entry name" value="HIS_KIN"/>
    <property type="match status" value="1"/>
</dbReference>
<dbReference type="InterPro" id="IPR011123">
    <property type="entry name" value="Y_Y_Y"/>
</dbReference>
<dbReference type="PROSITE" id="PS50110">
    <property type="entry name" value="RESPONSE_REGULATORY"/>
    <property type="match status" value="1"/>
</dbReference>
<dbReference type="PANTHER" id="PTHR43547">
    <property type="entry name" value="TWO-COMPONENT HISTIDINE KINASE"/>
    <property type="match status" value="1"/>
</dbReference>
<keyword evidence="18" id="KW-1185">Reference proteome</keyword>
<dbReference type="InterPro" id="IPR003661">
    <property type="entry name" value="HisK_dim/P_dom"/>
</dbReference>
<dbReference type="InterPro" id="IPR015943">
    <property type="entry name" value="WD40/YVTN_repeat-like_dom_sf"/>
</dbReference>
<dbReference type="InterPro" id="IPR036097">
    <property type="entry name" value="HisK_dim/P_sf"/>
</dbReference>
<dbReference type="PROSITE" id="PS01124">
    <property type="entry name" value="HTH_ARAC_FAMILY_2"/>
    <property type="match status" value="1"/>
</dbReference>
<dbReference type="InterPro" id="IPR013783">
    <property type="entry name" value="Ig-like_fold"/>
</dbReference>
<feature type="domain" description="Histidine kinase" evidence="15">
    <location>
        <begin position="870"/>
        <end position="1086"/>
    </location>
</feature>
<feature type="domain" description="HTH araC/xylS-type" evidence="14">
    <location>
        <begin position="1279"/>
        <end position="1378"/>
    </location>
</feature>
<dbReference type="CDD" id="cd16922">
    <property type="entry name" value="HATPase_EvgS-ArcB-TorS-like"/>
    <property type="match status" value="1"/>
</dbReference>
<dbReference type="SMART" id="SM00342">
    <property type="entry name" value="HTH_ARAC"/>
    <property type="match status" value="1"/>
</dbReference>